<dbReference type="STRING" id="471855.Shel_07430"/>
<dbReference type="HOGENOM" id="CLU_1019018_0_0_11"/>
<accession>C7N4G5</accession>
<proteinExistence type="predicted"/>
<evidence type="ECO:0000313" key="3">
    <source>
        <dbReference type="Proteomes" id="UP000002026"/>
    </source>
</evidence>
<sequence>MAVINTDPSKFASTSAEDVASYRGQLTNRMRFGAILAVTVLGVAAIVAPPILIPCLFIMVGLVVYERLSIKRNWTDVMRILTQDCDPQKLRQVMLALLETTEKDTERARLKLHAAECLSLLGDTDGAFDEAQEIDFMYVHMPEQISKLKVWTDAAGARGDAELLSQERGLIVAMRPAAKKDELPQIEYALAEADAVAALMAGDGAAAKAQADAMVSRSSTPYDYLRAQAVQAKASALLGDEAAAAEALRYIVEHGGTCAMVEEARTRLKRLGI</sequence>
<dbReference type="AlphaFoldDB" id="C7N4G5"/>
<keyword evidence="1" id="KW-1133">Transmembrane helix</keyword>
<dbReference type="KEGG" id="shi:Shel_07430"/>
<feature type="transmembrane region" description="Helical" evidence="1">
    <location>
        <begin position="32"/>
        <end position="65"/>
    </location>
</feature>
<dbReference type="RefSeq" id="WP_012797904.1">
    <property type="nucleotide sequence ID" value="NC_013165.1"/>
</dbReference>
<organism evidence="2 3">
    <name type="scientific">Slackia heliotrinireducens (strain ATCC 29202 / DSM 20476 / NCTC 11029 / RHS 1)</name>
    <name type="common">Peptococcus heliotrinreducens</name>
    <dbReference type="NCBI Taxonomy" id="471855"/>
    <lineage>
        <taxon>Bacteria</taxon>
        <taxon>Bacillati</taxon>
        <taxon>Actinomycetota</taxon>
        <taxon>Coriobacteriia</taxon>
        <taxon>Eggerthellales</taxon>
        <taxon>Eggerthellaceae</taxon>
        <taxon>Slackia</taxon>
    </lineage>
</organism>
<evidence type="ECO:0000313" key="2">
    <source>
        <dbReference type="EMBL" id="ACV21800.1"/>
    </source>
</evidence>
<name>C7N4G5_SLAHD</name>
<reference evidence="2 3" key="1">
    <citation type="journal article" date="2009" name="Stand. Genomic Sci.">
        <title>Complete genome sequence of Slackia heliotrinireducens type strain (RHS 1).</title>
        <authorList>
            <person name="Pukall R."/>
            <person name="Lapidus A."/>
            <person name="Nolan M."/>
            <person name="Copeland A."/>
            <person name="Glavina Del Rio T."/>
            <person name="Lucas S."/>
            <person name="Chen F."/>
            <person name="Tice H."/>
            <person name="Cheng J.F."/>
            <person name="Chertkov O."/>
            <person name="Bruce D."/>
            <person name="Goodwin L."/>
            <person name="Kuske C."/>
            <person name="Brettin T."/>
            <person name="Detter J.C."/>
            <person name="Han C."/>
            <person name="Pitluck S."/>
            <person name="Pati A."/>
            <person name="Mavrommatis K."/>
            <person name="Ivanova N."/>
            <person name="Ovchinnikova G."/>
            <person name="Chen A."/>
            <person name="Palaniappan K."/>
            <person name="Schneider S."/>
            <person name="Rohde M."/>
            <person name="Chain P."/>
            <person name="D'haeseleer P."/>
            <person name="Goker M."/>
            <person name="Bristow J."/>
            <person name="Eisen J.A."/>
            <person name="Markowitz V."/>
            <person name="Kyrpides N.C."/>
            <person name="Klenk H.P."/>
            <person name="Hugenholtz P."/>
        </authorList>
    </citation>
    <scope>NUCLEOTIDE SEQUENCE [LARGE SCALE GENOMIC DNA]</scope>
    <source>
        <strain evidence="3">ATCC 29202 / DSM 20476 / NCTC 11029 / RHS 1</strain>
    </source>
</reference>
<evidence type="ECO:0000256" key="1">
    <source>
        <dbReference type="SAM" id="Phobius"/>
    </source>
</evidence>
<dbReference type="EMBL" id="CP001684">
    <property type="protein sequence ID" value="ACV21800.1"/>
    <property type="molecule type" value="Genomic_DNA"/>
</dbReference>
<keyword evidence="3" id="KW-1185">Reference proteome</keyword>
<keyword evidence="1" id="KW-0472">Membrane</keyword>
<gene>
    <name evidence="2" type="ordered locus">Shel_07430</name>
</gene>
<dbReference type="Proteomes" id="UP000002026">
    <property type="component" value="Chromosome"/>
</dbReference>
<protein>
    <submittedName>
        <fullName evidence="2">Uncharacterized protein</fullName>
    </submittedName>
</protein>
<keyword evidence="1" id="KW-0812">Transmembrane</keyword>